<evidence type="ECO:0000313" key="2">
    <source>
        <dbReference type="EMBL" id="KAL3699986.1"/>
    </source>
</evidence>
<reference evidence="2 3" key="1">
    <citation type="submission" date="2024-09" db="EMBL/GenBank/DDBJ databases">
        <title>Chromosome-scale assembly of Riccia sorocarpa.</title>
        <authorList>
            <person name="Paukszto L."/>
        </authorList>
    </citation>
    <scope>NUCLEOTIDE SEQUENCE [LARGE SCALE GENOMIC DNA]</scope>
    <source>
        <strain evidence="2">LP-2024</strain>
        <tissue evidence="2">Aerial parts of the thallus</tissue>
    </source>
</reference>
<name>A0ABD3ICH0_9MARC</name>
<comment type="caution">
    <text evidence="2">The sequence shown here is derived from an EMBL/GenBank/DDBJ whole genome shotgun (WGS) entry which is preliminary data.</text>
</comment>
<sequence>MVKHFETLNGLVISLLGEVSHVKKTLTDLHIDFRKLKQHSEDQASELKAQAKVLCEMQKEQKALGIEQQELLKTLADHLVQAVTSLGAVNEKFQDLQTMGVESKKVTDDVMKEVKTLRAEVEASKEASTEPSKLTQIMAGLDDRIRSYADVTRQAQSTALQEHDRESKDQKTGALTCGGGKPVFVE</sequence>
<protein>
    <submittedName>
        <fullName evidence="2">Uncharacterized protein</fullName>
    </submittedName>
</protein>
<proteinExistence type="predicted"/>
<evidence type="ECO:0000313" key="3">
    <source>
        <dbReference type="Proteomes" id="UP001633002"/>
    </source>
</evidence>
<feature type="compositionally biased region" description="Gly residues" evidence="1">
    <location>
        <begin position="176"/>
        <end position="186"/>
    </location>
</feature>
<evidence type="ECO:0000256" key="1">
    <source>
        <dbReference type="SAM" id="MobiDB-lite"/>
    </source>
</evidence>
<organism evidence="2 3">
    <name type="scientific">Riccia sorocarpa</name>
    <dbReference type="NCBI Taxonomy" id="122646"/>
    <lineage>
        <taxon>Eukaryota</taxon>
        <taxon>Viridiplantae</taxon>
        <taxon>Streptophyta</taxon>
        <taxon>Embryophyta</taxon>
        <taxon>Marchantiophyta</taxon>
        <taxon>Marchantiopsida</taxon>
        <taxon>Marchantiidae</taxon>
        <taxon>Marchantiales</taxon>
        <taxon>Ricciaceae</taxon>
        <taxon>Riccia</taxon>
    </lineage>
</organism>
<gene>
    <name evidence="2" type="ORF">R1sor_018008</name>
</gene>
<accession>A0ABD3ICH0</accession>
<feature type="compositionally biased region" description="Basic and acidic residues" evidence="1">
    <location>
        <begin position="161"/>
        <end position="171"/>
    </location>
</feature>
<dbReference type="EMBL" id="JBJQOH010000001">
    <property type="protein sequence ID" value="KAL3699986.1"/>
    <property type="molecule type" value="Genomic_DNA"/>
</dbReference>
<dbReference type="AlphaFoldDB" id="A0ABD3ICH0"/>
<keyword evidence="3" id="KW-1185">Reference proteome</keyword>
<feature type="region of interest" description="Disordered" evidence="1">
    <location>
        <begin position="157"/>
        <end position="186"/>
    </location>
</feature>
<dbReference type="Proteomes" id="UP001633002">
    <property type="component" value="Unassembled WGS sequence"/>
</dbReference>